<organism evidence="1">
    <name type="scientific">Aphanomyces stellatus</name>
    <dbReference type="NCBI Taxonomy" id="120398"/>
    <lineage>
        <taxon>Eukaryota</taxon>
        <taxon>Sar</taxon>
        <taxon>Stramenopiles</taxon>
        <taxon>Oomycota</taxon>
        <taxon>Saprolegniomycetes</taxon>
        <taxon>Saprolegniales</taxon>
        <taxon>Verrucalvaceae</taxon>
        <taxon>Aphanomyces</taxon>
    </lineage>
</organism>
<name>A0A6A4YU64_9STRA</name>
<dbReference type="AlphaFoldDB" id="A0A6A4YU64"/>
<evidence type="ECO:0000313" key="1">
    <source>
        <dbReference type="EMBL" id="KAF0699691.1"/>
    </source>
</evidence>
<reference evidence="1" key="1">
    <citation type="submission" date="2019-06" db="EMBL/GenBank/DDBJ databases">
        <title>Genomics analysis of Aphanomyces spp. identifies a new class of oomycete effector associated with host adaptation.</title>
        <authorList>
            <person name="Gaulin E."/>
        </authorList>
    </citation>
    <scope>NUCLEOTIDE SEQUENCE</scope>
    <source>
        <strain evidence="1">CBS 578.67</strain>
    </source>
</reference>
<proteinExistence type="predicted"/>
<feature type="non-terminal residue" evidence="1">
    <location>
        <position position="1"/>
    </location>
</feature>
<comment type="caution">
    <text evidence="1">The sequence shown here is derived from an EMBL/GenBank/DDBJ whole genome shotgun (WGS) entry which is preliminary data.</text>
</comment>
<gene>
    <name evidence="1" type="ORF">As57867_009701</name>
</gene>
<accession>A0A6A4YU64</accession>
<protein>
    <submittedName>
        <fullName evidence="1">Uncharacterized protein</fullName>
    </submittedName>
</protein>
<dbReference type="EMBL" id="VJMH01005160">
    <property type="protein sequence ID" value="KAF0699691.1"/>
    <property type="molecule type" value="Genomic_DNA"/>
</dbReference>
<dbReference type="OrthoDB" id="68983at2759"/>
<sequence>LTQELMGTTQKEAFLKDIQDDQSFTTMLETIKSETSDTFMPTDRVDIVALMQQNGIGFAEFDPMLFDLLDAWMIRTVETQIDCKNDAGLLPHKAKWLAVLGNIYCNKASKERAKH</sequence>